<dbReference type="AlphaFoldDB" id="A0A086TM36"/>
<keyword evidence="7" id="KW-0472">Membrane</keyword>
<dbReference type="GO" id="GO:0031902">
    <property type="term" value="C:late endosome membrane"/>
    <property type="evidence" value="ECO:0007669"/>
    <property type="project" value="UniProtKB-SubCell"/>
</dbReference>
<evidence type="ECO:0000256" key="3">
    <source>
        <dbReference type="ARBA" id="ARBA00010861"/>
    </source>
</evidence>
<proteinExistence type="inferred from homology"/>
<dbReference type="EMBL" id="KN042429">
    <property type="protein sequence ID" value="KFH63013.1"/>
    <property type="molecule type" value="Genomic_DNA"/>
</dbReference>
<dbReference type="GO" id="GO:0043410">
    <property type="term" value="P:positive regulation of MAPK cascade"/>
    <property type="evidence" value="ECO:0007669"/>
    <property type="project" value="InterPro"/>
</dbReference>
<keyword evidence="8" id="KW-0564">Palmitate</keyword>
<evidence type="ECO:0000256" key="6">
    <source>
        <dbReference type="ARBA" id="ARBA00022753"/>
    </source>
</evidence>
<sequence>MGCCGSKQSDHDQDERARLLDESHDAHRYGGRMVSSNYGEHNQVRELESLQRIVDRTAGILIDIPSTLHLDRLQHQEAQTRSKEYLLVLNTVKLPQQTIRKLYSMTSVTTNNHSSDLQVPDYDSVKRGSGSSASSVKAASVRDVLAEKAIDAKTLGWMANAMGELHQATEQIDVEDVGDLIVTLSPPLAQ</sequence>
<dbReference type="GO" id="GO:0045121">
    <property type="term" value="C:membrane raft"/>
    <property type="evidence" value="ECO:0007669"/>
    <property type="project" value="InterPro"/>
</dbReference>
<dbReference type="Proteomes" id="UP000243308">
    <property type="component" value="Unassembled WGS sequence"/>
</dbReference>
<evidence type="ECO:0000256" key="5">
    <source>
        <dbReference type="ARBA" id="ARBA00022707"/>
    </source>
</evidence>
<keyword evidence="6" id="KW-0967">Endosome</keyword>
<accession>A0A086TM36</accession>
<dbReference type="PANTHER" id="PTHR13401:SF2">
    <property type="entry name" value="RAGULATOR COMPLEX PROTEIN LAMTOR1"/>
    <property type="match status" value="1"/>
</dbReference>
<evidence type="ECO:0000256" key="4">
    <source>
        <dbReference type="ARBA" id="ARBA00016099"/>
    </source>
</evidence>
<organism evidence="13 14">
    <name type="scientific">Podila verticillata NRRL 6337</name>
    <dbReference type="NCBI Taxonomy" id="1069443"/>
    <lineage>
        <taxon>Eukaryota</taxon>
        <taxon>Fungi</taxon>
        <taxon>Fungi incertae sedis</taxon>
        <taxon>Mucoromycota</taxon>
        <taxon>Mortierellomycotina</taxon>
        <taxon>Mortierellomycetes</taxon>
        <taxon>Mortierellales</taxon>
        <taxon>Mortierellaceae</taxon>
        <taxon>Podila</taxon>
    </lineage>
</organism>
<evidence type="ECO:0000256" key="1">
    <source>
        <dbReference type="ARBA" id="ARBA00004577"/>
    </source>
</evidence>
<evidence type="ECO:0000313" key="13">
    <source>
        <dbReference type="EMBL" id="KFH63013.1"/>
    </source>
</evidence>
<evidence type="ECO:0000256" key="8">
    <source>
        <dbReference type="ARBA" id="ARBA00023139"/>
    </source>
</evidence>
<reference evidence="13 14" key="1">
    <citation type="submission" date="2011-02" db="EMBL/GenBank/DDBJ databases">
        <title>The Genome Sequence of Mortierella verticillata NRRL 6337.</title>
        <authorList>
            <consortium name="The Broad Institute Genome Sequencing Platform"/>
            <person name="Russ C."/>
            <person name="Cuomo C."/>
            <person name="Burger G."/>
            <person name="Gray M.W."/>
            <person name="Holland P.W.H."/>
            <person name="King N."/>
            <person name="Lang F.B.F."/>
            <person name="Roger A.J."/>
            <person name="Ruiz-Trillo I."/>
            <person name="Young S.K."/>
            <person name="Zeng Q."/>
            <person name="Gargeya S."/>
            <person name="Alvarado L."/>
            <person name="Berlin A."/>
            <person name="Chapman S.B."/>
            <person name="Chen Z."/>
            <person name="Freedman E."/>
            <person name="Gellesch M."/>
            <person name="Goldberg J."/>
            <person name="Griggs A."/>
            <person name="Gujja S."/>
            <person name="Heilman E."/>
            <person name="Heiman D."/>
            <person name="Howarth C."/>
            <person name="Mehta T."/>
            <person name="Neiman D."/>
            <person name="Pearson M."/>
            <person name="Roberts A."/>
            <person name="Saif S."/>
            <person name="Shea T."/>
            <person name="Shenoy N."/>
            <person name="Sisk P."/>
            <person name="Stolte C."/>
            <person name="Sykes S."/>
            <person name="White J."/>
            <person name="Yandava C."/>
            <person name="Haas B."/>
            <person name="Nusbaum C."/>
            <person name="Birren B."/>
        </authorList>
    </citation>
    <scope>NUCLEOTIDE SEQUENCE [LARGE SCALE GENOMIC DNA]</scope>
    <source>
        <strain evidence="13 14">NRRL 6337</strain>
    </source>
</reference>
<comment type="subcellular location">
    <subcellularLocation>
        <location evidence="1">Late endosome membrane</location>
        <topology evidence="1">Lipid-anchor</topology>
        <orientation evidence="1">Cytoplasmic side</orientation>
    </subcellularLocation>
    <subcellularLocation>
        <location evidence="2">Lysosome membrane</location>
    </subcellularLocation>
</comment>
<dbReference type="GO" id="GO:0032008">
    <property type="term" value="P:positive regulation of TOR signaling"/>
    <property type="evidence" value="ECO:0007669"/>
    <property type="project" value="InterPro"/>
</dbReference>
<dbReference type="GO" id="GO:0060090">
    <property type="term" value="F:molecular adaptor activity"/>
    <property type="evidence" value="ECO:0007669"/>
    <property type="project" value="TreeGrafter"/>
</dbReference>
<evidence type="ECO:0000256" key="9">
    <source>
        <dbReference type="ARBA" id="ARBA00023228"/>
    </source>
</evidence>
<keyword evidence="9" id="KW-0458">Lysosome</keyword>
<dbReference type="PANTHER" id="PTHR13401">
    <property type="entry name" value="RAGULATOR COMPLEX PROTEIN LAMTOR1"/>
    <property type="match status" value="1"/>
</dbReference>
<name>A0A086TM36_9FUNG</name>
<feature type="region of interest" description="Disordered" evidence="12">
    <location>
        <begin position="112"/>
        <end position="133"/>
    </location>
</feature>
<dbReference type="GO" id="GO:0071986">
    <property type="term" value="C:Ragulator complex"/>
    <property type="evidence" value="ECO:0007669"/>
    <property type="project" value="InterPro"/>
</dbReference>
<keyword evidence="10" id="KW-0449">Lipoprotein</keyword>
<evidence type="ECO:0000256" key="2">
    <source>
        <dbReference type="ARBA" id="ARBA00004656"/>
    </source>
</evidence>
<dbReference type="GO" id="GO:0001919">
    <property type="term" value="P:regulation of receptor recycling"/>
    <property type="evidence" value="ECO:0007669"/>
    <property type="project" value="InterPro"/>
</dbReference>
<evidence type="ECO:0000256" key="11">
    <source>
        <dbReference type="ARBA" id="ARBA00032695"/>
    </source>
</evidence>
<dbReference type="GO" id="GO:0071230">
    <property type="term" value="P:cellular response to amino acid stimulus"/>
    <property type="evidence" value="ECO:0007669"/>
    <property type="project" value="InterPro"/>
</dbReference>
<evidence type="ECO:0000256" key="12">
    <source>
        <dbReference type="SAM" id="MobiDB-lite"/>
    </source>
</evidence>
<keyword evidence="5" id="KW-0519">Myristate</keyword>
<keyword evidence="14" id="KW-1185">Reference proteome</keyword>
<dbReference type="Pfam" id="PF15454">
    <property type="entry name" value="LAMTOR"/>
    <property type="match status" value="1"/>
</dbReference>
<evidence type="ECO:0000313" key="14">
    <source>
        <dbReference type="Proteomes" id="UP000243308"/>
    </source>
</evidence>
<evidence type="ECO:0000256" key="7">
    <source>
        <dbReference type="ARBA" id="ARBA00023136"/>
    </source>
</evidence>
<dbReference type="InterPro" id="IPR028209">
    <property type="entry name" value="LAMTOR1/MEH1"/>
</dbReference>
<gene>
    <name evidence="13" type="ORF">MVEG_11051</name>
</gene>
<comment type="similarity">
    <text evidence="3">Belongs to the LAMTOR1 family.</text>
</comment>
<evidence type="ECO:0000256" key="10">
    <source>
        <dbReference type="ARBA" id="ARBA00023288"/>
    </source>
</evidence>
<dbReference type="GO" id="GO:0005085">
    <property type="term" value="F:guanyl-nucleotide exchange factor activity"/>
    <property type="evidence" value="ECO:0007669"/>
    <property type="project" value="TreeGrafter"/>
</dbReference>
<dbReference type="GO" id="GO:0016197">
    <property type="term" value="P:endosomal transport"/>
    <property type="evidence" value="ECO:0007669"/>
    <property type="project" value="InterPro"/>
</dbReference>
<protein>
    <recommendedName>
        <fullName evidence="4">Ragulator complex protein LAMTOR1</fullName>
    </recommendedName>
    <alternativeName>
        <fullName evidence="11">Late endosomal/lysosomal adaptor and MAPK and MTOR activator 1</fullName>
    </alternativeName>
</protein>
<dbReference type="OrthoDB" id="5562028at2759"/>